<name>A0AA37MB03_9HYPH</name>
<dbReference type="InterPro" id="IPR052896">
    <property type="entry name" value="GGT-like_enzyme"/>
</dbReference>
<dbReference type="Pfam" id="PF01019">
    <property type="entry name" value="G_glu_transpept"/>
    <property type="match status" value="1"/>
</dbReference>
<accession>A0AA37MB03</accession>
<keyword evidence="2" id="KW-0378">Hydrolase</keyword>
<comment type="caution">
    <text evidence="2">The sequence shown here is derived from an EMBL/GenBank/DDBJ whole genome shotgun (WGS) entry which is preliminary data.</text>
</comment>
<dbReference type="InterPro" id="IPR043137">
    <property type="entry name" value="GGT_ssub_C"/>
</dbReference>
<dbReference type="GO" id="GO:0016787">
    <property type="term" value="F:hydrolase activity"/>
    <property type="evidence" value="ECO:0007669"/>
    <property type="project" value="UniProtKB-KW"/>
</dbReference>
<evidence type="ECO:0000313" key="3">
    <source>
        <dbReference type="Proteomes" id="UP001055108"/>
    </source>
</evidence>
<dbReference type="Proteomes" id="UP001055108">
    <property type="component" value="Unassembled WGS sequence"/>
</dbReference>
<dbReference type="InterPro" id="IPR043138">
    <property type="entry name" value="GGT_lsub"/>
</dbReference>
<dbReference type="RefSeq" id="WP_238303079.1">
    <property type="nucleotide sequence ID" value="NZ_BPQM01000053.1"/>
</dbReference>
<gene>
    <name evidence="2" type="primary">ggt_2</name>
    <name evidence="2" type="ORF">NBEOAGPD_2378</name>
</gene>
<dbReference type="SUPFAM" id="SSF56235">
    <property type="entry name" value="N-terminal nucleophile aminohydrolases (Ntn hydrolases)"/>
    <property type="match status" value="1"/>
</dbReference>
<dbReference type="Gene3D" id="1.10.246.130">
    <property type="match status" value="1"/>
</dbReference>
<dbReference type="PANTHER" id="PTHR43881:SF1">
    <property type="entry name" value="GAMMA-GLUTAMYLTRANSPEPTIDASE (AFU_ORTHOLOGUE AFUA_4G13580)"/>
    <property type="match status" value="1"/>
</dbReference>
<dbReference type="AlphaFoldDB" id="A0AA37MB03"/>
<dbReference type="PANTHER" id="PTHR43881">
    <property type="entry name" value="GAMMA-GLUTAMYLTRANSPEPTIDASE (AFU_ORTHOLOGUE AFUA_4G13580)"/>
    <property type="match status" value="1"/>
</dbReference>
<evidence type="ECO:0000256" key="1">
    <source>
        <dbReference type="SAM" id="MobiDB-lite"/>
    </source>
</evidence>
<dbReference type="EMBL" id="BPQM01000053">
    <property type="protein sequence ID" value="GJD79157.1"/>
    <property type="molecule type" value="Genomic_DNA"/>
</dbReference>
<reference evidence="2" key="2">
    <citation type="submission" date="2021-08" db="EMBL/GenBank/DDBJ databases">
        <authorList>
            <person name="Tani A."/>
            <person name="Ola A."/>
            <person name="Ogura Y."/>
            <person name="Katsura K."/>
            <person name="Hayashi T."/>
        </authorList>
    </citation>
    <scope>NUCLEOTIDE SEQUENCE</scope>
    <source>
        <strain evidence="2">NBRC 103626</strain>
    </source>
</reference>
<organism evidence="2 3">
    <name type="scientific">Methylobacterium gregans</name>
    <dbReference type="NCBI Taxonomy" id="374424"/>
    <lineage>
        <taxon>Bacteria</taxon>
        <taxon>Pseudomonadati</taxon>
        <taxon>Pseudomonadota</taxon>
        <taxon>Alphaproteobacteria</taxon>
        <taxon>Hyphomicrobiales</taxon>
        <taxon>Methylobacteriaceae</taxon>
        <taxon>Methylobacterium</taxon>
    </lineage>
</organism>
<dbReference type="InterPro" id="IPR029055">
    <property type="entry name" value="Ntn_hydrolases_N"/>
</dbReference>
<proteinExistence type="predicted"/>
<feature type="region of interest" description="Disordered" evidence="1">
    <location>
        <begin position="1"/>
        <end position="26"/>
    </location>
</feature>
<dbReference type="PRINTS" id="PR01210">
    <property type="entry name" value="GGTRANSPTASE"/>
</dbReference>
<protein>
    <submittedName>
        <fullName evidence="2">Glutathione hydrolase proenzyme</fullName>
    </submittedName>
</protein>
<sequence>MTGGVRGRNGAVSSEPGARRRIGPGRSPRISAAAFLLALGFTTGATAQSGAQAPDAPQQGRELTAHRPEVPYVHGLVVAGHPLAAMAGLRMLMQGGLAADAAVATMATLAVVEPWASGPGGNGFLTYFDKATGKVENLSFTGAAPLALRPEAMTPRDLDTGIKASVVPGAFGGWIAVLKRSGTLSLRDVLAPAIDYARNGHPLDAGIARTIARYRTVEDHPTSAEIFRPGGKPPAGGDIFHDLPLADTYQRLVDAEQAALAAGRSREEALQAADDLFYRGAIAREIADFHAAHGGYLGLEDLAAYRPRWDAPLHVTYRGYDVYSSPPTSRGGVETLMQLKLIEGLPMRQLGHNSPEAIHALAQAIRIAKSDIYHSVGDPREFGDTATPLLSEGYVAARRALIGSGDVAVVPAYGDVAALSGNPARTAPAGEGVDPDGHTTSLSIIDQAGNVLVATPTLGGGFGTGVVIGRTGLLLNNGLRLGSTSPYKEDRAYIKPGRPGLLNNSPTLVLKDGAYVMTMGSPGGETIGQTQFQALVNVLDFGMPIQDAVEAPRFSLAAKPNFYRTGAEITLQYENRLPAATVEALAAKGYRMKAVPSWSIGSNQGTLLNAASGSIMAGADPRRQQYAVGW</sequence>
<keyword evidence="3" id="KW-1185">Reference proteome</keyword>
<reference evidence="2" key="1">
    <citation type="journal article" date="2016" name="Front. Microbiol.">
        <title>Genome Sequence of the Piezophilic, Mesophilic Sulfate-Reducing Bacterium Desulfovibrio indicus J2T.</title>
        <authorList>
            <person name="Cao J."/>
            <person name="Maignien L."/>
            <person name="Shao Z."/>
            <person name="Alain K."/>
            <person name="Jebbar M."/>
        </authorList>
    </citation>
    <scope>NUCLEOTIDE SEQUENCE</scope>
    <source>
        <strain evidence="2">NBRC 103626</strain>
    </source>
</reference>
<evidence type="ECO:0000313" key="2">
    <source>
        <dbReference type="EMBL" id="GJD79157.1"/>
    </source>
</evidence>
<dbReference type="Gene3D" id="3.60.20.40">
    <property type="match status" value="1"/>
</dbReference>